<dbReference type="EMBL" id="JAPTYD010000066">
    <property type="protein sequence ID" value="MCZ0964072.1"/>
    <property type="molecule type" value="Genomic_DNA"/>
</dbReference>
<dbReference type="Pfam" id="PF02371">
    <property type="entry name" value="Transposase_20"/>
    <property type="match status" value="1"/>
</dbReference>
<evidence type="ECO:0000313" key="3">
    <source>
        <dbReference type="EMBL" id="MCZ0964072.1"/>
    </source>
</evidence>
<accession>A0ABT4JAB4</accession>
<evidence type="ECO:0000313" key="4">
    <source>
        <dbReference type="Proteomes" id="UP001149822"/>
    </source>
</evidence>
<dbReference type="InterPro" id="IPR003346">
    <property type="entry name" value="Transposase_20"/>
</dbReference>
<feature type="region of interest" description="Disordered" evidence="1">
    <location>
        <begin position="28"/>
        <end position="47"/>
    </location>
</feature>
<protein>
    <submittedName>
        <fullName evidence="3">Transposase</fullName>
    </submittedName>
</protein>
<evidence type="ECO:0000259" key="2">
    <source>
        <dbReference type="Pfam" id="PF02371"/>
    </source>
</evidence>
<gene>
    <name evidence="3" type="ORF">OU682_21010</name>
</gene>
<organism evidence="3 4">
    <name type="scientific">Paracoccus benzoatiresistens</name>
    <dbReference type="NCBI Taxonomy" id="2997341"/>
    <lineage>
        <taxon>Bacteria</taxon>
        <taxon>Pseudomonadati</taxon>
        <taxon>Pseudomonadota</taxon>
        <taxon>Alphaproteobacteria</taxon>
        <taxon>Rhodobacterales</taxon>
        <taxon>Paracoccaceae</taxon>
        <taxon>Paracoccus</taxon>
    </lineage>
</organism>
<dbReference type="RefSeq" id="WP_268944168.1">
    <property type="nucleotide sequence ID" value="NZ_JAPTYD010000066.1"/>
</dbReference>
<dbReference type="Proteomes" id="UP001149822">
    <property type="component" value="Unassembled WGS sequence"/>
</dbReference>
<proteinExistence type="predicted"/>
<reference evidence="3" key="1">
    <citation type="submission" date="2022-12" db="EMBL/GenBank/DDBJ databases">
        <title>Paracoccus sp. EF6 isolated from a lake water.</title>
        <authorList>
            <person name="Liu H."/>
        </authorList>
    </citation>
    <scope>NUCLEOTIDE SEQUENCE</scope>
    <source>
        <strain evidence="3">EF6</strain>
    </source>
</reference>
<keyword evidence="4" id="KW-1185">Reference proteome</keyword>
<comment type="caution">
    <text evidence="3">The sequence shown here is derived from an EMBL/GenBank/DDBJ whole genome shotgun (WGS) entry which is preliminary data.</text>
</comment>
<feature type="domain" description="Transposase IS116/IS110/IS902 C-terminal" evidence="2">
    <location>
        <begin position="3"/>
        <end position="58"/>
    </location>
</feature>
<name>A0ABT4JAB4_9RHOB</name>
<evidence type="ECO:0000256" key="1">
    <source>
        <dbReference type="SAM" id="MobiDB-lite"/>
    </source>
</evidence>
<sequence>MALTYRSAVDDPAHFTFSKKVGPWVGLTPSRNQSGERDVSGGITKAGDVSPRGALCHGCHRHDSPEAIEIAEKLGGAGCRAAGPSGR</sequence>